<keyword evidence="1" id="KW-0812">Transmembrane</keyword>
<dbReference type="Proteomes" id="UP000186905">
    <property type="component" value="Unassembled WGS sequence"/>
</dbReference>
<dbReference type="NCBIfam" id="TIGR02112">
    <property type="entry name" value="cyd_oper_ybgE"/>
    <property type="match status" value="1"/>
</dbReference>
<keyword evidence="3" id="KW-1185">Reference proteome</keyword>
<organism evidence="2 3">
    <name type="scientific">Photobacterium proteolyticum</name>
    <dbReference type="NCBI Taxonomy" id="1903952"/>
    <lineage>
        <taxon>Bacteria</taxon>
        <taxon>Pseudomonadati</taxon>
        <taxon>Pseudomonadota</taxon>
        <taxon>Gammaproteobacteria</taxon>
        <taxon>Vibrionales</taxon>
        <taxon>Vibrionaceae</taxon>
        <taxon>Photobacterium</taxon>
    </lineage>
</organism>
<feature type="transmembrane region" description="Helical" evidence="1">
    <location>
        <begin position="20"/>
        <end position="37"/>
    </location>
</feature>
<gene>
    <name evidence="2" type="ORF">BIT28_20940</name>
</gene>
<dbReference type="RefSeq" id="WP_075768377.1">
    <property type="nucleotide sequence ID" value="NZ_MJIL01000101.1"/>
</dbReference>
<dbReference type="STRING" id="1903952.BIT28_20940"/>
<feature type="transmembrane region" description="Helical" evidence="1">
    <location>
        <begin position="49"/>
        <end position="70"/>
    </location>
</feature>
<keyword evidence="1" id="KW-0472">Membrane</keyword>
<protein>
    <submittedName>
        <fullName evidence="2">Cyd operon protein YbgE</fullName>
    </submittedName>
</protein>
<dbReference type="OrthoDB" id="5298003at2"/>
<dbReference type="InterPro" id="IPR011846">
    <property type="entry name" value="Cyd_oper_YbgE"/>
</dbReference>
<evidence type="ECO:0000313" key="3">
    <source>
        <dbReference type="Proteomes" id="UP000186905"/>
    </source>
</evidence>
<keyword evidence="1" id="KW-1133">Transmembrane helix</keyword>
<name>A0A1Q9G641_9GAMM</name>
<comment type="caution">
    <text evidence="2">The sequence shown here is derived from an EMBL/GenBank/DDBJ whole genome shotgun (WGS) entry which is preliminary data.</text>
</comment>
<reference evidence="2 3" key="1">
    <citation type="submission" date="2016-09" db="EMBL/GenBank/DDBJ databases">
        <title>Photobacterium proteolyticum sp. nov. a protease producing bacterium isolated from ocean sediments of Laizhou Bay.</title>
        <authorList>
            <person name="Li Y."/>
        </authorList>
    </citation>
    <scope>NUCLEOTIDE SEQUENCE [LARGE SCALE GENOMIC DNA]</scope>
    <source>
        <strain evidence="2 3">13-12</strain>
    </source>
</reference>
<evidence type="ECO:0000256" key="1">
    <source>
        <dbReference type="SAM" id="Phobius"/>
    </source>
</evidence>
<dbReference type="EMBL" id="MJIL01000101">
    <property type="protein sequence ID" value="OLQ69448.1"/>
    <property type="molecule type" value="Genomic_DNA"/>
</dbReference>
<evidence type="ECO:0000313" key="2">
    <source>
        <dbReference type="EMBL" id="OLQ69448.1"/>
    </source>
</evidence>
<proteinExistence type="predicted"/>
<sequence length="103" mass="11688">MSKVDHWVKRGHQLLDNGLLRLLSMALSMSAAGLVIWEPTLFAQAIGGFGPMISPALIWATCTAMIFGVGFVPRRWYWQVFFTPYLALPILSYIMWLRLFPSV</sequence>
<dbReference type="Pfam" id="PF09600">
    <property type="entry name" value="Cyd_oper_YbgE"/>
    <property type="match status" value="1"/>
</dbReference>
<accession>A0A1Q9G641</accession>
<feature type="transmembrane region" description="Helical" evidence="1">
    <location>
        <begin position="76"/>
        <end position="97"/>
    </location>
</feature>
<dbReference type="AlphaFoldDB" id="A0A1Q9G641"/>